<evidence type="ECO:0008006" key="3">
    <source>
        <dbReference type="Google" id="ProtNLM"/>
    </source>
</evidence>
<comment type="caution">
    <text evidence="1">The sequence shown here is derived from an EMBL/GenBank/DDBJ whole genome shotgun (WGS) entry which is preliminary data.</text>
</comment>
<dbReference type="RefSeq" id="WP_279566356.1">
    <property type="nucleotide sequence ID" value="NZ_BAABCQ010000136.1"/>
</dbReference>
<protein>
    <recommendedName>
        <fullName evidence="3">ATP-binding protein</fullName>
    </recommendedName>
</protein>
<sequence>MTKPAVPKRHSLPTSPFKAPVALPPKHFEVGDRVTHDTFGLGRVIALEGGIAVLVDFGSAQERITVPYARMSKL</sequence>
<gene>
    <name evidence="1" type="ORF">GCM10022384_53650</name>
</gene>
<reference evidence="2" key="1">
    <citation type="journal article" date="2019" name="Int. J. Syst. Evol. Microbiol.">
        <title>The Global Catalogue of Microorganisms (GCM) 10K type strain sequencing project: providing services to taxonomists for standard genome sequencing and annotation.</title>
        <authorList>
            <consortium name="The Broad Institute Genomics Platform"/>
            <consortium name="The Broad Institute Genome Sequencing Center for Infectious Disease"/>
            <person name="Wu L."/>
            <person name="Ma J."/>
        </authorList>
    </citation>
    <scope>NUCLEOTIDE SEQUENCE [LARGE SCALE GENOMIC DNA]</scope>
    <source>
        <strain evidence="2">JCM 17027</strain>
    </source>
</reference>
<organism evidence="1 2">
    <name type="scientific">Streptomyces marokkonensis</name>
    <dbReference type="NCBI Taxonomy" id="324855"/>
    <lineage>
        <taxon>Bacteria</taxon>
        <taxon>Bacillati</taxon>
        <taxon>Actinomycetota</taxon>
        <taxon>Actinomycetes</taxon>
        <taxon>Kitasatosporales</taxon>
        <taxon>Streptomycetaceae</taxon>
        <taxon>Streptomyces</taxon>
    </lineage>
</organism>
<keyword evidence="2" id="KW-1185">Reference proteome</keyword>
<evidence type="ECO:0000313" key="2">
    <source>
        <dbReference type="Proteomes" id="UP001500034"/>
    </source>
</evidence>
<evidence type="ECO:0000313" key="1">
    <source>
        <dbReference type="EMBL" id="GAA3999930.1"/>
    </source>
</evidence>
<proteinExistence type="predicted"/>
<accession>A0ABP7RN87</accession>
<dbReference type="Proteomes" id="UP001500034">
    <property type="component" value="Unassembled WGS sequence"/>
</dbReference>
<dbReference type="EMBL" id="BAABCQ010000136">
    <property type="protein sequence ID" value="GAA3999930.1"/>
    <property type="molecule type" value="Genomic_DNA"/>
</dbReference>
<name>A0ABP7RN87_9ACTN</name>